<reference evidence="1 2" key="1">
    <citation type="submission" date="2021-06" db="EMBL/GenBank/DDBJ databases">
        <authorList>
            <person name="Palmer J.M."/>
        </authorList>
    </citation>
    <scope>NUCLEOTIDE SEQUENCE [LARGE SCALE GENOMIC DNA]</scope>
    <source>
        <strain evidence="2">if_2019</strain>
        <tissue evidence="1">Muscle</tissue>
    </source>
</reference>
<evidence type="ECO:0000313" key="2">
    <source>
        <dbReference type="Proteomes" id="UP001482620"/>
    </source>
</evidence>
<dbReference type="EMBL" id="JAHRIQ010085580">
    <property type="protein sequence ID" value="MEQ2249536.1"/>
    <property type="molecule type" value="Genomic_DNA"/>
</dbReference>
<keyword evidence="2" id="KW-1185">Reference proteome</keyword>
<evidence type="ECO:0000313" key="1">
    <source>
        <dbReference type="EMBL" id="MEQ2249536.1"/>
    </source>
</evidence>
<sequence length="95" mass="10611">MKRTGTFNEILTKKKEKLAVVYQVLHDDSEVTLHSKAEGSGHIKSLIIRAKSSRKEETKFTVPKTSTFAFGLMEITAGSSEISKMKATAADFYFH</sequence>
<organism evidence="1 2">
    <name type="scientific">Ilyodon furcidens</name>
    <name type="common">goldbreast splitfin</name>
    <dbReference type="NCBI Taxonomy" id="33524"/>
    <lineage>
        <taxon>Eukaryota</taxon>
        <taxon>Metazoa</taxon>
        <taxon>Chordata</taxon>
        <taxon>Craniata</taxon>
        <taxon>Vertebrata</taxon>
        <taxon>Euteleostomi</taxon>
        <taxon>Actinopterygii</taxon>
        <taxon>Neopterygii</taxon>
        <taxon>Teleostei</taxon>
        <taxon>Neoteleostei</taxon>
        <taxon>Acanthomorphata</taxon>
        <taxon>Ovalentaria</taxon>
        <taxon>Atherinomorphae</taxon>
        <taxon>Cyprinodontiformes</taxon>
        <taxon>Goodeidae</taxon>
        <taxon>Ilyodon</taxon>
    </lineage>
</organism>
<accession>A0ABV0UXQ1</accession>
<dbReference type="Proteomes" id="UP001482620">
    <property type="component" value="Unassembled WGS sequence"/>
</dbReference>
<proteinExistence type="predicted"/>
<protein>
    <submittedName>
        <fullName evidence="1">Uncharacterized protein</fullName>
    </submittedName>
</protein>
<gene>
    <name evidence="1" type="ORF">ILYODFUR_030344</name>
</gene>
<comment type="caution">
    <text evidence="1">The sequence shown here is derived from an EMBL/GenBank/DDBJ whole genome shotgun (WGS) entry which is preliminary data.</text>
</comment>
<name>A0ABV0UXQ1_9TELE</name>